<name>A0A4P9XG17_9FUNG</name>
<dbReference type="EMBL" id="ML014112">
    <property type="protein sequence ID" value="RKP04181.1"/>
    <property type="molecule type" value="Genomic_DNA"/>
</dbReference>
<dbReference type="PANTHER" id="PTHR23354:SF62">
    <property type="entry name" value="MUSTARD, ISOFORM V"/>
    <property type="match status" value="1"/>
</dbReference>
<comment type="similarity">
    <text evidence="2">Belongs to the OXR1 family.</text>
</comment>
<evidence type="ECO:0000313" key="6">
    <source>
        <dbReference type="EMBL" id="RKP04181.1"/>
    </source>
</evidence>
<dbReference type="OrthoDB" id="26679at2759"/>
<dbReference type="Proteomes" id="UP000274922">
    <property type="component" value="Unassembled WGS sequence"/>
</dbReference>
<dbReference type="STRING" id="1555241.A0A4P9XG17"/>
<feature type="non-terminal residue" evidence="6">
    <location>
        <position position="1"/>
    </location>
</feature>
<proteinExistence type="inferred from homology"/>
<evidence type="ECO:0000313" key="7">
    <source>
        <dbReference type="Proteomes" id="UP000274922"/>
    </source>
</evidence>
<dbReference type="Pfam" id="PF07534">
    <property type="entry name" value="TLD"/>
    <property type="match status" value="1"/>
</dbReference>
<dbReference type="SMART" id="SM00584">
    <property type="entry name" value="TLDc"/>
    <property type="match status" value="1"/>
</dbReference>
<evidence type="ECO:0000256" key="3">
    <source>
        <dbReference type="ARBA" id="ARBA00023128"/>
    </source>
</evidence>
<dbReference type="AlphaFoldDB" id="A0A4P9XG17"/>
<comment type="subcellular location">
    <subcellularLocation>
        <location evidence="1">Mitochondrion</location>
    </subcellularLocation>
</comment>
<dbReference type="GO" id="GO:0006979">
    <property type="term" value="P:response to oxidative stress"/>
    <property type="evidence" value="ECO:0007669"/>
    <property type="project" value="TreeGrafter"/>
</dbReference>
<feature type="non-terminal residue" evidence="6">
    <location>
        <position position="160"/>
    </location>
</feature>
<dbReference type="PANTHER" id="PTHR23354">
    <property type="entry name" value="NUCLEOLAR PROTEIN 7/ESTROGEN RECEPTOR COACTIVATOR-RELATED"/>
    <property type="match status" value="1"/>
</dbReference>
<sequence>LAEAVRPHLPPLLQEAAVWRLVYSLEQHGVSLRTLYTKVQDQGPTFLALADGEGRLLGAFVSDDVHVDAVHYYGNGSTFVWSCPAADPWAVQAYHATGANTYLVLTTPTFMAFGGGEGRFGLWLDAELYNGHSGPCQTFNNKQLSTQAEFVCERLEVWSF</sequence>
<protein>
    <recommendedName>
        <fullName evidence="4">Oxidation resistance protein 1</fullName>
    </recommendedName>
</protein>
<dbReference type="PROSITE" id="PS51886">
    <property type="entry name" value="TLDC"/>
    <property type="match status" value="1"/>
</dbReference>
<gene>
    <name evidence="6" type="ORF">CXG81DRAFT_6608</name>
</gene>
<dbReference type="GO" id="GO:0005634">
    <property type="term" value="C:nucleus"/>
    <property type="evidence" value="ECO:0007669"/>
    <property type="project" value="TreeGrafter"/>
</dbReference>
<evidence type="ECO:0000259" key="5">
    <source>
        <dbReference type="PROSITE" id="PS51886"/>
    </source>
</evidence>
<evidence type="ECO:0000256" key="1">
    <source>
        <dbReference type="ARBA" id="ARBA00004173"/>
    </source>
</evidence>
<reference evidence="7" key="1">
    <citation type="journal article" date="2018" name="Nat. Microbiol.">
        <title>Leveraging single-cell genomics to expand the fungal tree of life.</title>
        <authorList>
            <person name="Ahrendt S.R."/>
            <person name="Quandt C.A."/>
            <person name="Ciobanu D."/>
            <person name="Clum A."/>
            <person name="Salamov A."/>
            <person name="Andreopoulos B."/>
            <person name="Cheng J.F."/>
            <person name="Woyke T."/>
            <person name="Pelin A."/>
            <person name="Henrissat B."/>
            <person name="Reynolds N.K."/>
            <person name="Benny G.L."/>
            <person name="Smith M.E."/>
            <person name="James T.Y."/>
            <person name="Grigoriev I.V."/>
        </authorList>
    </citation>
    <scope>NUCLEOTIDE SEQUENCE [LARGE SCALE GENOMIC DNA]</scope>
    <source>
        <strain evidence="7">ATCC 52028</strain>
    </source>
</reference>
<dbReference type="GO" id="GO:0005739">
    <property type="term" value="C:mitochondrion"/>
    <property type="evidence" value="ECO:0007669"/>
    <property type="project" value="UniProtKB-SubCell"/>
</dbReference>
<evidence type="ECO:0000256" key="4">
    <source>
        <dbReference type="ARBA" id="ARBA00040604"/>
    </source>
</evidence>
<keyword evidence="7" id="KW-1185">Reference proteome</keyword>
<accession>A0A4P9XG17</accession>
<evidence type="ECO:0000256" key="2">
    <source>
        <dbReference type="ARBA" id="ARBA00009540"/>
    </source>
</evidence>
<keyword evidence="3" id="KW-0496">Mitochondrion</keyword>
<dbReference type="InterPro" id="IPR006571">
    <property type="entry name" value="TLDc_dom"/>
</dbReference>
<organism evidence="6 7">
    <name type="scientific">Caulochytrium protostelioides</name>
    <dbReference type="NCBI Taxonomy" id="1555241"/>
    <lineage>
        <taxon>Eukaryota</taxon>
        <taxon>Fungi</taxon>
        <taxon>Fungi incertae sedis</taxon>
        <taxon>Chytridiomycota</taxon>
        <taxon>Chytridiomycota incertae sedis</taxon>
        <taxon>Chytridiomycetes</taxon>
        <taxon>Caulochytriales</taxon>
        <taxon>Caulochytriaceae</taxon>
        <taxon>Caulochytrium</taxon>
    </lineage>
</organism>
<feature type="domain" description="TLDc" evidence="5">
    <location>
        <begin position="1"/>
        <end position="160"/>
    </location>
</feature>